<dbReference type="Pfam" id="PF00797">
    <property type="entry name" value="Acetyltransf_2"/>
    <property type="match status" value="1"/>
</dbReference>
<accession>A0A1H1IQN2</accession>
<dbReference type="EMBL" id="FNLC01000005">
    <property type="protein sequence ID" value="SDR40007.1"/>
    <property type="molecule type" value="Genomic_DNA"/>
</dbReference>
<dbReference type="SUPFAM" id="SSF54001">
    <property type="entry name" value="Cysteine proteinases"/>
    <property type="match status" value="1"/>
</dbReference>
<dbReference type="Proteomes" id="UP000198848">
    <property type="component" value="Unassembled WGS sequence"/>
</dbReference>
<dbReference type="PANTHER" id="PTHR11786:SF0">
    <property type="entry name" value="ARYLAMINE N-ACETYLTRANSFERASE 4-RELATED"/>
    <property type="match status" value="1"/>
</dbReference>
<evidence type="ECO:0000313" key="3">
    <source>
        <dbReference type="Proteomes" id="UP000198848"/>
    </source>
</evidence>
<dbReference type="InterPro" id="IPR053710">
    <property type="entry name" value="Arylamine_NAT_domain_sf"/>
</dbReference>
<dbReference type="InterPro" id="IPR001447">
    <property type="entry name" value="Arylamine_N-AcTrfase"/>
</dbReference>
<keyword evidence="2" id="KW-0808">Transferase</keyword>
<gene>
    <name evidence="2" type="ORF">SAMN04489842_3730</name>
</gene>
<dbReference type="RefSeq" id="WP_090385179.1">
    <property type="nucleotide sequence ID" value="NZ_FNLC01000005.1"/>
</dbReference>
<dbReference type="Gene3D" id="3.30.2140.20">
    <property type="match status" value="1"/>
</dbReference>
<dbReference type="OrthoDB" id="201800at2157"/>
<dbReference type="PRINTS" id="PR01543">
    <property type="entry name" value="ANATRNSFRASE"/>
</dbReference>
<dbReference type="AlphaFoldDB" id="A0A1H1IQN2"/>
<reference evidence="3" key="1">
    <citation type="submission" date="2016-10" db="EMBL/GenBank/DDBJ databases">
        <authorList>
            <person name="Varghese N."/>
            <person name="Submissions S."/>
        </authorList>
    </citation>
    <scope>NUCLEOTIDE SEQUENCE [LARGE SCALE GENOMIC DNA]</scope>
    <source>
        <strain evidence="3">DSM 24767</strain>
    </source>
</reference>
<dbReference type="GO" id="GO:0016407">
    <property type="term" value="F:acetyltransferase activity"/>
    <property type="evidence" value="ECO:0007669"/>
    <property type="project" value="InterPro"/>
</dbReference>
<name>A0A1H1IQN2_NATTX</name>
<sequence>MTDLPPCTRVESGVDLSVEAYVERIGLEPETIETPNLETLERLQRAHVTSVPFENLDIVGGLDGRWETRPVTLSIPRLYEKIVSSNRGGYCFELNGLFHWLLDELGFEVDRVAARVVTESNASPPANHHANVVHLDRRYVVDVGMGTPVMRRPTPLDGSTRTDEAGVEWRVTECDWPSETHQTAYCPSQADEWTTRYVFDDEPRDLRYFEATNDYLQQARESPFTGDPIVSIATDDGHRKLTGETLLETIRGDEREQPIADDEWQATLARAFGLRLDRDSP</sequence>
<keyword evidence="3" id="KW-1185">Reference proteome</keyword>
<dbReference type="InterPro" id="IPR038765">
    <property type="entry name" value="Papain-like_cys_pep_sf"/>
</dbReference>
<protein>
    <submittedName>
        <fullName evidence="2">N-hydroxyarylamine O-acetyltransferase</fullName>
    </submittedName>
</protein>
<proteinExistence type="inferred from homology"/>
<evidence type="ECO:0000256" key="1">
    <source>
        <dbReference type="ARBA" id="ARBA00006547"/>
    </source>
</evidence>
<organism evidence="2 3">
    <name type="scientific">Natronobacterium texcoconense</name>
    <dbReference type="NCBI Taxonomy" id="1095778"/>
    <lineage>
        <taxon>Archaea</taxon>
        <taxon>Methanobacteriati</taxon>
        <taxon>Methanobacteriota</taxon>
        <taxon>Stenosarchaea group</taxon>
        <taxon>Halobacteria</taxon>
        <taxon>Halobacteriales</taxon>
        <taxon>Natrialbaceae</taxon>
        <taxon>Natronobacterium</taxon>
    </lineage>
</organism>
<dbReference type="PANTHER" id="PTHR11786">
    <property type="entry name" value="N-HYDROXYARYLAMINE O-ACETYLTRANSFERASE"/>
    <property type="match status" value="1"/>
</dbReference>
<comment type="similarity">
    <text evidence="1">Belongs to the arylamine N-acetyltransferase family.</text>
</comment>
<evidence type="ECO:0000313" key="2">
    <source>
        <dbReference type="EMBL" id="SDR40007.1"/>
    </source>
</evidence>